<reference evidence="2" key="2">
    <citation type="submission" date="2015-03" db="UniProtKB">
        <authorList>
            <consortium name="EnsemblPlants"/>
        </authorList>
    </citation>
    <scope>IDENTIFICATION</scope>
</reference>
<dbReference type="InterPro" id="IPR006912">
    <property type="entry name" value="Harbinger_derived_prot"/>
</dbReference>
<dbReference type="Gramene" id="Bo2g086380.1">
    <property type="protein sequence ID" value="Bo2g086380.1"/>
    <property type="gene ID" value="Bo2g086380"/>
</dbReference>
<evidence type="ECO:0000313" key="2">
    <source>
        <dbReference type="EnsemblPlants" id="Bo2g086380.1"/>
    </source>
</evidence>
<dbReference type="Pfam" id="PF04827">
    <property type="entry name" value="Plant_tran"/>
    <property type="match status" value="2"/>
</dbReference>
<sequence length="411" mass="46746">MVMLLNLHARSFITIKFNLHHAWEELRNDKKWCELASTKLDGSSKKRRCEDGAQSESSQGTINLDDPPTKRHVGVKAAKGGRSKRGMEDDKSLSAFHTMWSLKEKDLAGKEKLSKMGLLDRLIAKTEPLSEEEEALKKKLHDTRRDLGCGSHVLFLKSCLKLSLSALQKCTEAIRVLAYGTAADAVDEYLRLGETTTRACVEKFVEGIINLFGDEYLRRPTPADFQRLLDIGGHHRFPGMIGSIDCMHWEWKNSPTAWKGQYSRGSGKPTIVLEAVASYDLWIWHAFFGPPVLFAQHQETVRKDVERAFGVLQARFAIVKNPTFFWDKVKIGKIIRACIILHNMIVEDERDGYTQFDVSEFLQGEDTGSSHVDLDFSQDMPTNIANMMGDRTRIRDRQMHQQLKADLVEHI</sequence>
<evidence type="ECO:0008006" key="4">
    <source>
        <dbReference type="Google" id="ProtNLM"/>
    </source>
</evidence>
<evidence type="ECO:0000256" key="1">
    <source>
        <dbReference type="SAM" id="MobiDB-lite"/>
    </source>
</evidence>
<organism evidence="2 3">
    <name type="scientific">Brassica oleracea var. oleracea</name>
    <dbReference type="NCBI Taxonomy" id="109376"/>
    <lineage>
        <taxon>Eukaryota</taxon>
        <taxon>Viridiplantae</taxon>
        <taxon>Streptophyta</taxon>
        <taxon>Embryophyta</taxon>
        <taxon>Tracheophyta</taxon>
        <taxon>Spermatophyta</taxon>
        <taxon>Magnoliopsida</taxon>
        <taxon>eudicotyledons</taxon>
        <taxon>Gunneridae</taxon>
        <taxon>Pentapetalae</taxon>
        <taxon>rosids</taxon>
        <taxon>malvids</taxon>
        <taxon>Brassicales</taxon>
        <taxon>Brassicaceae</taxon>
        <taxon>Brassiceae</taxon>
        <taxon>Brassica</taxon>
    </lineage>
</organism>
<name>A0A0D3AQV6_BRAOL</name>
<dbReference type="PANTHER" id="PTHR47150:SF5">
    <property type="entry name" value="OS07G0546750 PROTEIN"/>
    <property type="match status" value="1"/>
</dbReference>
<dbReference type="PANTHER" id="PTHR47150">
    <property type="entry name" value="OS12G0169200 PROTEIN"/>
    <property type="match status" value="1"/>
</dbReference>
<reference evidence="2 3" key="1">
    <citation type="journal article" date="2014" name="Genome Biol.">
        <title>Transcriptome and methylome profiling reveals relics of genome dominance in the mesopolyploid Brassica oleracea.</title>
        <authorList>
            <person name="Parkin I.A."/>
            <person name="Koh C."/>
            <person name="Tang H."/>
            <person name="Robinson S.J."/>
            <person name="Kagale S."/>
            <person name="Clarke W.E."/>
            <person name="Town C.D."/>
            <person name="Nixon J."/>
            <person name="Krishnakumar V."/>
            <person name="Bidwell S.L."/>
            <person name="Denoeud F."/>
            <person name="Belcram H."/>
            <person name="Links M.G."/>
            <person name="Just J."/>
            <person name="Clarke C."/>
            <person name="Bender T."/>
            <person name="Huebert T."/>
            <person name="Mason A.S."/>
            <person name="Pires J.C."/>
            <person name="Barker G."/>
            <person name="Moore J."/>
            <person name="Walley P.G."/>
            <person name="Manoli S."/>
            <person name="Batley J."/>
            <person name="Edwards D."/>
            <person name="Nelson M.N."/>
            <person name="Wang X."/>
            <person name="Paterson A.H."/>
            <person name="King G."/>
            <person name="Bancroft I."/>
            <person name="Chalhoub B."/>
            <person name="Sharpe A.G."/>
        </authorList>
    </citation>
    <scope>NUCLEOTIDE SEQUENCE</scope>
    <source>
        <strain evidence="2 3">cv. TO1000</strain>
    </source>
</reference>
<dbReference type="EnsemblPlants" id="Bo2g086380.1">
    <property type="protein sequence ID" value="Bo2g086380.1"/>
    <property type="gene ID" value="Bo2g086380"/>
</dbReference>
<dbReference type="AlphaFoldDB" id="A0A0D3AQV6"/>
<feature type="compositionally biased region" description="Basic residues" evidence="1">
    <location>
        <begin position="70"/>
        <end position="84"/>
    </location>
</feature>
<dbReference type="HOGENOM" id="CLU_012390_5_3_1"/>
<dbReference type="Proteomes" id="UP000032141">
    <property type="component" value="Chromosome C2"/>
</dbReference>
<feature type="region of interest" description="Disordered" evidence="1">
    <location>
        <begin position="43"/>
        <end position="88"/>
    </location>
</feature>
<evidence type="ECO:0000313" key="3">
    <source>
        <dbReference type="Proteomes" id="UP000032141"/>
    </source>
</evidence>
<dbReference type="STRING" id="109376.A0A0D3AQV6"/>
<proteinExistence type="predicted"/>
<protein>
    <recommendedName>
        <fullName evidence="4">No apical meristem-associated C-terminal domain-containing protein</fullName>
    </recommendedName>
</protein>
<accession>A0A0D3AQV6</accession>
<keyword evidence="3" id="KW-1185">Reference proteome</keyword>